<dbReference type="AlphaFoldDB" id="A0A814ITU2"/>
<feature type="transmembrane region" description="Helical" evidence="7">
    <location>
        <begin position="89"/>
        <end position="109"/>
    </location>
</feature>
<dbReference type="Proteomes" id="UP000677228">
    <property type="component" value="Unassembled WGS sequence"/>
</dbReference>
<dbReference type="Proteomes" id="UP000663829">
    <property type="component" value="Unassembled WGS sequence"/>
</dbReference>
<evidence type="ECO:0000313" key="9">
    <source>
        <dbReference type="EMBL" id="CAF1027118.1"/>
    </source>
</evidence>
<evidence type="ECO:0000259" key="8">
    <source>
        <dbReference type="PROSITE" id="PS50850"/>
    </source>
</evidence>
<dbReference type="InterPro" id="IPR050360">
    <property type="entry name" value="MFS_Sugar_Transporters"/>
</dbReference>
<feature type="region of interest" description="Disordered" evidence="6">
    <location>
        <begin position="236"/>
        <end position="258"/>
    </location>
</feature>
<dbReference type="GO" id="GO:0005351">
    <property type="term" value="F:carbohydrate:proton symporter activity"/>
    <property type="evidence" value="ECO:0007669"/>
    <property type="project" value="TreeGrafter"/>
</dbReference>
<dbReference type="InterPro" id="IPR020846">
    <property type="entry name" value="MFS_dom"/>
</dbReference>
<dbReference type="PROSITE" id="PS50850">
    <property type="entry name" value="MFS"/>
    <property type="match status" value="1"/>
</dbReference>
<dbReference type="PANTHER" id="PTHR48022">
    <property type="entry name" value="PLASTIDIC GLUCOSE TRANSPORTER 4"/>
    <property type="match status" value="1"/>
</dbReference>
<evidence type="ECO:0000256" key="5">
    <source>
        <dbReference type="ARBA" id="ARBA00023136"/>
    </source>
</evidence>
<organism evidence="9 13">
    <name type="scientific">Didymodactylos carnosus</name>
    <dbReference type="NCBI Taxonomy" id="1234261"/>
    <lineage>
        <taxon>Eukaryota</taxon>
        <taxon>Metazoa</taxon>
        <taxon>Spiralia</taxon>
        <taxon>Gnathifera</taxon>
        <taxon>Rotifera</taxon>
        <taxon>Eurotatoria</taxon>
        <taxon>Bdelloidea</taxon>
        <taxon>Philodinida</taxon>
        <taxon>Philodinidae</taxon>
        <taxon>Didymodactylos</taxon>
    </lineage>
</organism>
<evidence type="ECO:0000313" key="11">
    <source>
        <dbReference type="EMBL" id="CAF3798534.1"/>
    </source>
</evidence>
<accession>A0A814ITU2</accession>
<name>A0A814ITU2_9BILA</name>
<gene>
    <name evidence="9" type="ORF">GPM918_LOCUS15086</name>
    <name evidence="10" type="ORF">OVA965_LOCUS34425</name>
    <name evidence="11" type="ORF">SRO942_LOCUS15104</name>
    <name evidence="12" type="ORF">TMI583_LOCUS35351</name>
</gene>
<feature type="transmembrane region" description="Helical" evidence="7">
    <location>
        <begin position="297"/>
        <end position="321"/>
    </location>
</feature>
<dbReference type="Pfam" id="PF00083">
    <property type="entry name" value="Sugar_tr"/>
    <property type="match status" value="1"/>
</dbReference>
<dbReference type="Proteomes" id="UP000682733">
    <property type="component" value="Unassembled WGS sequence"/>
</dbReference>
<dbReference type="Gene3D" id="1.20.1250.20">
    <property type="entry name" value="MFS general substrate transporter like domains"/>
    <property type="match status" value="1"/>
</dbReference>
<keyword evidence="4 7" id="KW-1133">Transmembrane helix</keyword>
<evidence type="ECO:0000256" key="2">
    <source>
        <dbReference type="ARBA" id="ARBA00010992"/>
    </source>
</evidence>
<feature type="transmembrane region" description="Helical" evidence="7">
    <location>
        <begin position="362"/>
        <end position="382"/>
    </location>
</feature>
<feature type="transmembrane region" description="Helical" evidence="7">
    <location>
        <begin position="115"/>
        <end position="137"/>
    </location>
</feature>
<feature type="transmembrane region" description="Helical" evidence="7">
    <location>
        <begin position="333"/>
        <end position="355"/>
    </location>
</feature>
<evidence type="ECO:0000256" key="3">
    <source>
        <dbReference type="ARBA" id="ARBA00022692"/>
    </source>
</evidence>
<dbReference type="InterPro" id="IPR003663">
    <property type="entry name" value="Sugar/inositol_transpt"/>
</dbReference>
<dbReference type="PANTHER" id="PTHR48022:SF2">
    <property type="entry name" value="PLASTIDIC GLUCOSE TRANSPORTER 4"/>
    <property type="match status" value="1"/>
</dbReference>
<feature type="compositionally biased region" description="Low complexity" evidence="6">
    <location>
        <begin position="243"/>
        <end position="252"/>
    </location>
</feature>
<dbReference type="OrthoDB" id="4142200at2759"/>
<comment type="subcellular location">
    <subcellularLocation>
        <location evidence="1">Membrane</location>
        <topology evidence="1">Multi-pass membrane protein</topology>
    </subcellularLocation>
</comment>
<sequence>MKMKTQLATLPPITSAIAVAMVCGWVYGYNTAIISGLSYTLITNTYFSNTNNSGTTSALQGLLTVCITIGAVIGSFLGPYLANIYGRRLALFICGICTIIPTVILAVTNTFIVTIIIRTVLGISVGFSCTVGPLYMAEISPVYIRGRTGVLYEVGLCTGILLAMFINYIVTPGLTGSVEIKLETWRYQLEFGLGAVPGLLLCILPIVLQETSIHHLTAKNKVEANNNNIEVKIDNPRIHDNTNETNSVSSSNQKDNTEVTQQAIQHTAAVDATSSVTAIGPRHGWRTLFTTRPGYKYLLVASLLCVTDMLTGINAAFYYAPLIFEEANLKNELLYTFATVGTWNLISNIFPYFLVDRWGRRPIFLLSLCIMAVSTLLLALNYSVFPSKVSSPLAIAFLLIFVGGWQLGTGALFFLLAAELFTDSVREEGLTFTNVLSWCCNIAFSFLFPVLTDAIHISNVFYIQFAICLVCTILSYFFFYETKNQSFAATQLLIKQIMVPTNALQDLNVTKSLETSFTAKESYENFKEISDTDNVGKVVMF</sequence>
<feature type="transmembrane region" description="Helical" evidence="7">
    <location>
        <begin position="429"/>
        <end position="448"/>
    </location>
</feature>
<evidence type="ECO:0000256" key="4">
    <source>
        <dbReference type="ARBA" id="ARBA00022989"/>
    </source>
</evidence>
<proteinExistence type="inferred from homology"/>
<dbReference type="EMBL" id="CAJNOQ010003732">
    <property type="protein sequence ID" value="CAF1027118.1"/>
    <property type="molecule type" value="Genomic_DNA"/>
</dbReference>
<evidence type="ECO:0000256" key="1">
    <source>
        <dbReference type="ARBA" id="ARBA00004141"/>
    </source>
</evidence>
<reference evidence="9" key="1">
    <citation type="submission" date="2021-02" db="EMBL/GenBank/DDBJ databases">
        <authorList>
            <person name="Nowell W R."/>
        </authorList>
    </citation>
    <scope>NUCLEOTIDE SEQUENCE</scope>
</reference>
<feature type="transmembrane region" description="Helical" evidence="7">
    <location>
        <begin position="149"/>
        <end position="171"/>
    </location>
</feature>
<feature type="transmembrane region" description="Helical" evidence="7">
    <location>
        <begin position="62"/>
        <end position="82"/>
    </location>
</feature>
<dbReference type="InterPro" id="IPR005829">
    <property type="entry name" value="Sugar_transporter_CS"/>
</dbReference>
<evidence type="ECO:0000256" key="6">
    <source>
        <dbReference type="SAM" id="MobiDB-lite"/>
    </source>
</evidence>
<dbReference type="PRINTS" id="PR00171">
    <property type="entry name" value="SUGRTRNSPORT"/>
</dbReference>
<evidence type="ECO:0000313" key="13">
    <source>
        <dbReference type="Proteomes" id="UP000663829"/>
    </source>
</evidence>
<dbReference type="GO" id="GO:0016020">
    <property type="term" value="C:membrane"/>
    <property type="evidence" value="ECO:0007669"/>
    <property type="project" value="UniProtKB-SubCell"/>
</dbReference>
<comment type="caution">
    <text evidence="9">The sequence shown here is derived from an EMBL/GenBank/DDBJ whole genome shotgun (WGS) entry which is preliminary data.</text>
</comment>
<feature type="transmembrane region" description="Helical" evidence="7">
    <location>
        <begin position="12"/>
        <end position="42"/>
    </location>
</feature>
<comment type="similarity">
    <text evidence="2">Belongs to the major facilitator superfamily. Sugar transporter (TC 2.A.1.1) family.</text>
</comment>
<protein>
    <recommendedName>
        <fullName evidence="8">Major facilitator superfamily (MFS) profile domain-containing protein</fullName>
    </recommendedName>
</protein>
<dbReference type="SUPFAM" id="SSF103473">
    <property type="entry name" value="MFS general substrate transporter"/>
    <property type="match status" value="1"/>
</dbReference>
<feature type="transmembrane region" description="Helical" evidence="7">
    <location>
        <begin position="460"/>
        <end position="479"/>
    </location>
</feature>
<dbReference type="EMBL" id="CAJOBC010003743">
    <property type="protein sequence ID" value="CAF3798534.1"/>
    <property type="molecule type" value="Genomic_DNA"/>
</dbReference>
<dbReference type="InterPro" id="IPR005828">
    <property type="entry name" value="MFS_sugar_transport-like"/>
</dbReference>
<feature type="transmembrane region" description="Helical" evidence="7">
    <location>
        <begin position="394"/>
        <end position="417"/>
    </location>
</feature>
<dbReference type="Proteomes" id="UP000681722">
    <property type="component" value="Unassembled WGS sequence"/>
</dbReference>
<dbReference type="InterPro" id="IPR036259">
    <property type="entry name" value="MFS_trans_sf"/>
</dbReference>
<evidence type="ECO:0000256" key="7">
    <source>
        <dbReference type="SAM" id="Phobius"/>
    </source>
</evidence>
<dbReference type="EMBL" id="CAJNOK010028874">
    <property type="protein sequence ID" value="CAF1440601.1"/>
    <property type="molecule type" value="Genomic_DNA"/>
</dbReference>
<feature type="transmembrane region" description="Helical" evidence="7">
    <location>
        <begin position="191"/>
        <end position="208"/>
    </location>
</feature>
<evidence type="ECO:0000313" key="10">
    <source>
        <dbReference type="EMBL" id="CAF1440601.1"/>
    </source>
</evidence>
<evidence type="ECO:0000313" key="12">
    <source>
        <dbReference type="EMBL" id="CAF4237129.1"/>
    </source>
</evidence>
<keyword evidence="5 7" id="KW-0472">Membrane</keyword>
<feature type="domain" description="Major facilitator superfamily (MFS) profile" evidence="8">
    <location>
        <begin position="16"/>
        <end position="483"/>
    </location>
</feature>
<dbReference type="EMBL" id="CAJOBA010050685">
    <property type="protein sequence ID" value="CAF4237129.1"/>
    <property type="molecule type" value="Genomic_DNA"/>
</dbReference>
<keyword evidence="13" id="KW-1185">Reference proteome</keyword>
<keyword evidence="3 7" id="KW-0812">Transmembrane</keyword>
<dbReference type="PROSITE" id="PS00217">
    <property type="entry name" value="SUGAR_TRANSPORT_2"/>
    <property type="match status" value="1"/>
</dbReference>